<protein>
    <submittedName>
        <fullName evidence="6">Response regulator transcription factor</fullName>
    </submittedName>
</protein>
<dbReference type="Proteomes" id="UP000290365">
    <property type="component" value="Chromosome"/>
</dbReference>
<dbReference type="CDD" id="cd17535">
    <property type="entry name" value="REC_NarL-like"/>
    <property type="match status" value="1"/>
</dbReference>
<evidence type="ECO:0000256" key="1">
    <source>
        <dbReference type="ARBA" id="ARBA00022553"/>
    </source>
</evidence>
<evidence type="ECO:0000259" key="4">
    <source>
        <dbReference type="PROSITE" id="PS50043"/>
    </source>
</evidence>
<accession>A0A4P6K3C3</accession>
<keyword evidence="7" id="KW-1185">Reference proteome</keyword>
<dbReference type="AlphaFoldDB" id="A0A4P6K3C3"/>
<sequence length="218" mass="24221">MDRLRLLIADDHAFYREGVQAMLQTDATMEVVGEACNGEQAITLTQQLQPDLVLMDIKMPGINGIDATRLILKSHPQIRILVVTIFDDDSSVFAALRAGARGYLLKDAHREELIRAVKAVSNGEAIFSSSIAQRMIHYFTALSAPSVGSAFPELNNREREILHLMAQGYDNPAIARQLALSLKTIQNYVSNILNKLQATDRFQAIVRARKAGFGQEER</sequence>
<feature type="domain" description="HTH luxR-type" evidence="4">
    <location>
        <begin position="147"/>
        <end position="212"/>
    </location>
</feature>
<dbReference type="SMART" id="SM00421">
    <property type="entry name" value="HTH_LUXR"/>
    <property type="match status" value="1"/>
</dbReference>
<dbReference type="OrthoDB" id="570944at2"/>
<evidence type="ECO:0000256" key="3">
    <source>
        <dbReference type="PROSITE-ProRule" id="PRU00169"/>
    </source>
</evidence>
<dbReference type="PANTHER" id="PTHR43214">
    <property type="entry name" value="TWO-COMPONENT RESPONSE REGULATOR"/>
    <property type="match status" value="1"/>
</dbReference>
<dbReference type="PANTHER" id="PTHR43214:SF43">
    <property type="entry name" value="TWO-COMPONENT RESPONSE REGULATOR"/>
    <property type="match status" value="1"/>
</dbReference>
<name>A0A4P6K3C3_KTERU</name>
<dbReference type="PROSITE" id="PS50043">
    <property type="entry name" value="HTH_LUXR_2"/>
    <property type="match status" value="1"/>
</dbReference>
<dbReference type="SUPFAM" id="SSF46894">
    <property type="entry name" value="C-terminal effector domain of the bipartite response regulators"/>
    <property type="match status" value="1"/>
</dbReference>
<reference evidence="6 7" key="1">
    <citation type="submission" date="2019-01" db="EMBL/GenBank/DDBJ databases">
        <title>Ktedonosporobacter rubrisoli SCAWS-G2.</title>
        <authorList>
            <person name="Huang Y."/>
            <person name="Yan B."/>
        </authorList>
    </citation>
    <scope>NUCLEOTIDE SEQUENCE [LARGE SCALE GENOMIC DNA]</scope>
    <source>
        <strain evidence="6 7">SCAWS-G2</strain>
    </source>
</reference>
<dbReference type="GO" id="GO:0003677">
    <property type="term" value="F:DNA binding"/>
    <property type="evidence" value="ECO:0007669"/>
    <property type="project" value="UniProtKB-KW"/>
</dbReference>
<dbReference type="PRINTS" id="PR00038">
    <property type="entry name" value="HTHLUXR"/>
</dbReference>
<dbReference type="InterPro" id="IPR058245">
    <property type="entry name" value="NreC/VraR/RcsB-like_REC"/>
</dbReference>
<dbReference type="Gene3D" id="3.40.50.2300">
    <property type="match status" value="1"/>
</dbReference>
<keyword evidence="2" id="KW-0238">DNA-binding</keyword>
<organism evidence="6 7">
    <name type="scientific">Ktedonosporobacter rubrisoli</name>
    <dbReference type="NCBI Taxonomy" id="2509675"/>
    <lineage>
        <taxon>Bacteria</taxon>
        <taxon>Bacillati</taxon>
        <taxon>Chloroflexota</taxon>
        <taxon>Ktedonobacteria</taxon>
        <taxon>Ktedonobacterales</taxon>
        <taxon>Ktedonosporobacteraceae</taxon>
        <taxon>Ktedonosporobacter</taxon>
    </lineage>
</organism>
<dbReference type="GO" id="GO:0000160">
    <property type="term" value="P:phosphorelay signal transduction system"/>
    <property type="evidence" value="ECO:0007669"/>
    <property type="project" value="InterPro"/>
</dbReference>
<evidence type="ECO:0000313" key="6">
    <source>
        <dbReference type="EMBL" id="QBD82535.1"/>
    </source>
</evidence>
<dbReference type="CDD" id="cd06170">
    <property type="entry name" value="LuxR_C_like"/>
    <property type="match status" value="1"/>
</dbReference>
<feature type="modified residue" description="4-aspartylphosphate" evidence="3">
    <location>
        <position position="56"/>
    </location>
</feature>
<dbReference type="InterPro" id="IPR011006">
    <property type="entry name" value="CheY-like_superfamily"/>
</dbReference>
<gene>
    <name evidence="6" type="ORF">EPA93_43815</name>
</gene>
<proteinExistence type="predicted"/>
<dbReference type="InterPro" id="IPR039420">
    <property type="entry name" value="WalR-like"/>
</dbReference>
<dbReference type="SUPFAM" id="SSF52172">
    <property type="entry name" value="CheY-like"/>
    <property type="match status" value="1"/>
</dbReference>
<dbReference type="InterPro" id="IPR016032">
    <property type="entry name" value="Sig_transdc_resp-reg_C-effctor"/>
</dbReference>
<keyword evidence="1 3" id="KW-0597">Phosphoprotein</keyword>
<dbReference type="SMART" id="SM00448">
    <property type="entry name" value="REC"/>
    <property type="match status" value="1"/>
</dbReference>
<dbReference type="PROSITE" id="PS50110">
    <property type="entry name" value="RESPONSE_REGULATORY"/>
    <property type="match status" value="1"/>
</dbReference>
<dbReference type="Pfam" id="PF00072">
    <property type="entry name" value="Response_reg"/>
    <property type="match status" value="1"/>
</dbReference>
<dbReference type="GO" id="GO:0006355">
    <property type="term" value="P:regulation of DNA-templated transcription"/>
    <property type="evidence" value="ECO:0007669"/>
    <property type="project" value="InterPro"/>
</dbReference>
<dbReference type="Pfam" id="PF00196">
    <property type="entry name" value="GerE"/>
    <property type="match status" value="1"/>
</dbReference>
<dbReference type="KEGG" id="kbs:EPA93_43815"/>
<dbReference type="RefSeq" id="WP_129893604.1">
    <property type="nucleotide sequence ID" value="NZ_CP035758.1"/>
</dbReference>
<evidence type="ECO:0000259" key="5">
    <source>
        <dbReference type="PROSITE" id="PS50110"/>
    </source>
</evidence>
<dbReference type="InterPro" id="IPR001789">
    <property type="entry name" value="Sig_transdc_resp-reg_receiver"/>
</dbReference>
<dbReference type="EMBL" id="CP035758">
    <property type="protein sequence ID" value="QBD82535.1"/>
    <property type="molecule type" value="Genomic_DNA"/>
</dbReference>
<dbReference type="InterPro" id="IPR000792">
    <property type="entry name" value="Tscrpt_reg_LuxR_C"/>
</dbReference>
<evidence type="ECO:0000313" key="7">
    <source>
        <dbReference type="Proteomes" id="UP000290365"/>
    </source>
</evidence>
<feature type="domain" description="Response regulatory" evidence="5">
    <location>
        <begin position="5"/>
        <end position="121"/>
    </location>
</feature>
<dbReference type="PROSITE" id="PS00622">
    <property type="entry name" value="HTH_LUXR_1"/>
    <property type="match status" value="1"/>
</dbReference>
<evidence type="ECO:0000256" key="2">
    <source>
        <dbReference type="ARBA" id="ARBA00023125"/>
    </source>
</evidence>